<organism evidence="1 2">
    <name type="scientific">Polaromonas eurypsychrophila</name>
    <dbReference type="NCBI Taxonomy" id="1614635"/>
    <lineage>
        <taxon>Bacteria</taxon>
        <taxon>Pseudomonadati</taxon>
        <taxon>Pseudomonadota</taxon>
        <taxon>Betaproteobacteria</taxon>
        <taxon>Burkholderiales</taxon>
        <taxon>Comamonadaceae</taxon>
        <taxon>Polaromonas</taxon>
    </lineage>
</organism>
<comment type="caution">
    <text evidence="1">The sequence shown here is derived from an EMBL/GenBank/DDBJ whole genome shotgun (WGS) entry which is preliminary data.</text>
</comment>
<proteinExistence type="predicted"/>
<accession>A0A916WJF5</accession>
<evidence type="ECO:0000313" key="2">
    <source>
        <dbReference type="Proteomes" id="UP000620596"/>
    </source>
</evidence>
<sequence>MNMDALTFTAEAIKALSWPTAVVLVALMVRKPVIELLPFLRRLKYKEIELEFSKELAQLKSDVKASEPTTNQVSVAPAPSASNNRLLNIASISTSAAILEAWSELESASVAVASSFWTQTPGDAIKNYSRLGEYLLQCKVIDEKQLVIFNKLRALRNKAAHAADLNLSEEAARTYIELATSLIAHIRSA</sequence>
<reference evidence="1" key="2">
    <citation type="submission" date="2020-09" db="EMBL/GenBank/DDBJ databases">
        <authorList>
            <person name="Sun Q."/>
            <person name="Zhou Y."/>
        </authorList>
    </citation>
    <scope>NUCLEOTIDE SEQUENCE</scope>
    <source>
        <strain evidence="1">CGMCC 1.15322</strain>
    </source>
</reference>
<dbReference type="EMBL" id="BMIG01000012">
    <property type="protein sequence ID" value="GGB07036.1"/>
    <property type="molecule type" value="Genomic_DNA"/>
</dbReference>
<reference evidence="1" key="1">
    <citation type="journal article" date="2014" name="Int. J. Syst. Evol. Microbiol.">
        <title>Complete genome sequence of Corynebacterium casei LMG S-19264T (=DSM 44701T), isolated from a smear-ripened cheese.</title>
        <authorList>
            <consortium name="US DOE Joint Genome Institute (JGI-PGF)"/>
            <person name="Walter F."/>
            <person name="Albersmeier A."/>
            <person name="Kalinowski J."/>
            <person name="Ruckert C."/>
        </authorList>
    </citation>
    <scope>NUCLEOTIDE SEQUENCE</scope>
    <source>
        <strain evidence="1">CGMCC 1.15322</strain>
    </source>
</reference>
<evidence type="ECO:0000313" key="1">
    <source>
        <dbReference type="EMBL" id="GGB07036.1"/>
    </source>
</evidence>
<keyword evidence="2" id="KW-1185">Reference proteome</keyword>
<evidence type="ECO:0008006" key="3">
    <source>
        <dbReference type="Google" id="ProtNLM"/>
    </source>
</evidence>
<dbReference type="Proteomes" id="UP000620596">
    <property type="component" value="Unassembled WGS sequence"/>
</dbReference>
<gene>
    <name evidence="1" type="ORF">GCM10011496_29910</name>
</gene>
<dbReference type="AlphaFoldDB" id="A0A916WJF5"/>
<name>A0A916WJF5_9BURK</name>
<protein>
    <recommendedName>
        <fullName evidence="3">DUF4145 domain-containing protein</fullName>
    </recommendedName>
</protein>